<dbReference type="EMBL" id="AVPJ01000013">
    <property type="protein sequence ID" value="KGN31199.1"/>
    <property type="molecule type" value="Genomic_DNA"/>
</dbReference>
<sequence>MTVIEPLAEAAATPISRGVGSSGRWTTTTTSGWIVEPTSFCNVLTA</sequence>
<dbReference type="AlphaFoldDB" id="A0A0A0J3D0"/>
<keyword evidence="2" id="KW-1185">Reference proteome</keyword>
<reference evidence="1 2" key="1">
    <citation type="submission" date="2013-08" db="EMBL/GenBank/DDBJ databases">
        <title>The genome sequence of Knoellia sinensis.</title>
        <authorList>
            <person name="Zhu W."/>
            <person name="Wang G."/>
        </authorList>
    </citation>
    <scope>NUCLEOTIDE SEQUENCE [LARGE SCALE GENOMIC DNA]</scope>
    <source>
        <strain evidence="1 2">KCTC 19936</strain>
    </source>
</reference>
<accession>A0A0A0J3D0</accession>
<gene>
    <name evidence="1" type="ORF">N802_04850</name>
</gene>
<evidence type="ECO:0000313" key="2">
    <source>
        <dbReference type="Proteomes" id="UP000030002"/>
    </source>
</evidence>
<comment type="caution">
    <text evidence="1">The sequence shown here is derived from an EMBL/GenBank/DDBJ whole genome shotgun (WGS) entry which is preliminary data.</text>
</comment>
<protein>
    <submittedName>
        <fullName evidence="1">Uncharacterized protein</fullName>
    </submittedName>
</protein>
<proteinExistence type="predicted"/>
<organism evidence="1 2">
    <name type="scientific">Knoellia sinensis KCTC 19936</name>
    <dbReference type="NCBI Taxonomy" id="1385520"/>
    <lineage>
        <taxon>Bacteria</taxon>
        <taxon>Bacillati</taxon>
        <taxon>Actinomycetota</taxon>
        <taxon>Actinomycetes</taxon>
        <taxon>Micrococcales</taxon>
        <taxon>Intrasporangiaceae</taxon>
        <taxon>Knoellia</taxon>
    </lineage>
</organism>
<dbReference type="Proteomes" id="UP000030002">
    <property type="component" value="Unassembled WGS sequence"/>
</dbReference>
<name>A0A0A0J3D0_9MICO</name>
<evidence type="ECO:0000313" key="1">
    <source>
        <dbReference type="EMBL" id="KGN31199.1"/>
    </source>
</evidence>